<dbReference type="InterPro" id="IPR001173">
    <property type="entry name" value="Glyco_trans_2-like"/>
</dbReference>
<feature type="domain" description="Glycosyltransferase 2-like" evidence="1">
    <location>
        <begin position="330"/>
        <end position="496"/>
    </location>
</feature>
<dbReference type="InterPro" id="IPR029044">
    <property type="entry name" value="Nucleotide-diphossugar_trans"/>
</dbReference>
<keyword evidence="2" id="KW-0808">Transferase</keyword>
<proteinExistence type="predicted"/>
<dbReference type="GO" id="GO:0044010">
    <property type="term" value="P:single-species biofilm formation"/>
    <property type="evidence" value="ECO:0007669"/>
    <property type="project" value="TreeGrafter"/>
</dbReference>
<dbReference type="PANTHER" id="PTHR43685:SF2">
    <property type="entry name" value="GLYCOSYLTRANSFERASE 2-LIKE DOMAIN-CONTAINING PROTEIN"/>
    <property type="match status" value="1"/>
</dbReference>
<dbReference type="SUPFAM" id="SSF56112">
    <property type="entry name" value="Protein kinase-like (PK-like)"/>
    <property type="match status" value="1"/>
</dbReference>
<dbReference type="InterPro" id="IPR050834">
    <property type="entry name" value="Glycosyltransf_2"/>
</dbReference>
<dbReference type="RefSeq" id="WP_246395299.1">
    <property type="nucleotide sequence ID" value="NZ_JACHIJ010000002.1"/>
</dbReference>
<dbReference type="SUPFAM" id="SSF53448">
    <property type="entry name" value="Nucleotide-diphospho-sugar transferases"/>
    <property type="match status" value="1"/>
</dbReference>
<reference evidence="2 3" key="1">
    <citation type="submission" date="2020-08" db="EMBL/GenBank/DDBJ databases">
        <title>Genomic Encyclopedia of Type Strains, Phase IV (KMG-IV): sequencing the most valuable type-strain genomes for metagenomic binning, comparative biology and taxonomic classification.</title>
        <authorList>
            <person name="Goeker M."/>
        </authorList>
    </citation>
    <scope>NUCLEOTIDE SEQUENCE [LARGE SCALE GENOMIC DNA]</scope>
    <source>
        <strain evidence="2 3">DSM 17498</strain>
    </source>
</reference>
<dbReference type="AlphaFoldDB" id="A0A840MTU2"/>
<sequence>MNWRPVNIAPNELGFETRGIVERFHEACRRLNVRPVTADINGGYAGRTAGGRVETADGRQLWLRVAGAESIDNRLLKADIAADKITGIPKPVLVERNDWVNGNIHWTARLITLTDAAVEANPWAGPSAASVTDDWIGDLKQALDGLASKTSAQIHVSPEALQKWLSDTNQIEHEFPQSEWRLSHNDLNWSNLTAPKLSILDWEWHGLSPTGFDPGLLIAYSCRNEELVRRLERAFEPYFETFTGRVARAFATDQLRSAAAGGWLDPAMLRHLDAMLERLNSQVLLAYHNTEKRSRKTVSTADTGLGLDVATGHAGHGMDAAVDGYKIAAVIPLYNGASYIRTALESVLAQERKADEIIVVDDGSTDSGPSIVASMAAANPTIRLLSKKNGGQGSARNFGVRHSAADLIAFLDQDDIWYADHLTELEKPFLRKSRLPLGWTYSNLDEINGNGRMVCHSVLDTQKNEHPKRTLQCCLQQDMFILPGASLISRDAFDAVGGFDEQFMGYEDDDLFLRMFCRGYRSVYIDQPLTIWRIHTASTSYGKLMAQSRMKYFSKLVATFPDEPELHRFFARQFFAPRFVRSVLADLRSGITLDNHERVVIACSHLWELSGHLSMRQKIPLRMLAILARFPMAGRLARRLPDGAANGVRSVFGV</sequence>
<dbReference type="Gene3D" id="3.90.550.10">
    <property type="entry name" value="Spore Coat Polysaccharide Biosynthesis Protein SpsA, Chain A"/>
    <property type="match status" value="1"/>
</dbReference>
<gene>
    <name evidence="2" type="ORF">HNQ36_001317</name>
</gene>
<dbReference type="GO" id="GO:0016740">
    <property type="term" value="F:transferase activity"/>
    <property type="evidence" value="ECO:0007669"/>
    <property type="project" value="UniProtKB-KW"/>
</dbReference>
<dbReference type="Proteomes" id="UP000521227">
    <property type="component" value="Unassembled WGS sequence"/>
</dbReference>
<evidence type="ECO:0000259" key="1">
    <source>
        <dbReference type="Pfam" id="PF00535"/>
    </source>
</evidence>
<protein>
    <submittedName>
        <fullName evidence="2">Glycosyltransferase involved in cell wall biosynthesis</fullName>
    </submittedName>
</protein>
<name>A0A840MTU2_9BRAD</name>
<comment type="caution">
    <text evidence="2">The sequence shown here is derived from an EMBL/GenBank/DDBJ whole genome shotgun (WGS) entry which is preliminary data.</text>
</comment>
<dbReference type="InterPro" id="IPR011009">
    <property type="entry name" value="Kinase-like_dom_sf"/>
</dbReference>
<evidence type="ECO:0000313" key="3">
    <source>
        <dbReference type="Proteomes" id="UP000521227"/>
    </source>
</evidence>
<dbReference type="PANTHER" id="PTHR43685">
    <property type="entry name" value="GLYCOSYLTRANSFERASE"/>
    <property type="match status" value="1"/>
</dbReference>
<dbReference type="EMBL" id="JACHIJ010000002">
    <property type="protein sequence ID" value="MBB5051363.1"/>
    <property type="molecule type" value="Genomic_DNA"/>
</dbReference>
<organism evidence="2 3">
    <name type="scientific">Afipia massiliensis</name>
    <dbReference type="NCBI Taxonomy" id="211460"/>
    <lineage>
        <taxon>Bacteria</taxon>
        <taxon>Pseudomonadati</taxon>
        <taxon>Pseudomonadota</taxon>
        <taxon>Alphaproteobacteria</taxon>
        <taxon>Hyphomicrobiales</taxon>
        <taxon>Nitrobacteraceae</taxon>
        <taxon>Afipia</taxon>
    </lineage>
</organism>
<accession>A0A840MTU2</accession>
<dbReference type="Pfam" id="PF00535">
    <property type="entry name" value="Glycos_transf_2"/>
    <property type="match status" value="1"/>
</dbReference>
<evidence type="ECO:0000313" key="2">
    <source>
        <dbReference type="EMBL" id="MBB5051363.1"/>
    </source>
</evidence>